<accession>A0A2U9IJU4</accession>
<name>A0A2U9IJU4_9CREN</name>
<dbReference type="GeneID" id="36836559"/>
<dbReference type="Pfam" id="PF07992">
    <property type="entry name" value="Pyr_redox_2"/>
    <property type="match status" value="1"/>
</dbReference>
<dbReference type="RefSeq" id="WP_110379199.1">
    <property type="nucleotide sequence ID" value="NZ_CP029288.2"/>
</dbReference>
<proteinExistence type="inferred from homology"/>
<keyword evidence="10" id="KW-1185">Reference proteome</keyword>
<comment type="catalytic activity">
    <reaction evidence="7">
        <text>a quinone + NADH + H(+) = a quinol + NAD(+)</text>
        <dbReference type="Rhea" id="RHEA:46160"/>
        <dbReference type="ChEBI" id="CHEBI:15378"/>
        <dbReference type="ChEBI" id="CHEBI:24646"/>
        <dbReference type="ChEBI" id="CHEBI:57540"/>
        <dbReference type="ChEBI" id="CHEBI:57945"/>
        <dbReference type="ChEBI" id="CHEBI:132124"/>
        <dbReference type="EC" id="1.6.5.9"/>
    </reaction>
</comment>
<evidence type="ECO:0000256" key="5">
    <source>
        <dbReference type="ARBA" id="ARBA00023002"/>
    </source>
</evidence>
<evidence type="ECO:0000313" key="9">
    <source>
        <dbReference type="EMBL" id="AWR96309.1"/>
    </source>
</evidence>
<keyword evidence="4" id="KW-0274">FAD</keyword>
<reference evidence="9 10" key="1">
    <citation type="submission" date="2018-05" db="EMBL/GenBank/DDBJ databases">
        <title>Complete Genome Sequences of Extremely Thermoacidophilic, Metal-Mobilizing Type-Strain Members of the Archaeal Family Sulfolobaceae: Acidianus brierleyi DSM-1651T, Acidianus sulfidivorans DSM-18786T, Metallosphaera hakonensis DSM-7519T, and Metallosphaera prunae DSM-10039T.</title>
        <authorList>
            <person name="Counts J.A."/>
            <person name="Kelly R.M."/>
        </authorList>
    </citation>
    <scope>NUCLEOTIDE SEQUENCE [LARGE SCALE GENOMIC DNA]</scope>
    <source>
        <strain evidence="9 10">JP7</strain>
    </source>
</reference>
<keyword evidence="5" id="KW-0560">Oxidoreductase</keyword>
<evidence type="ECO:0000256" key="6">
    <source>
        <dbReference type="ARBA" id="ARBA00023027"/>
    </source>
</evidence>
<keyword evidence="3" id="KW-0285">Flavoprotein</keyword>
<evidence type="ECO:0000259" key="8">
    <source>
        <dbReference type="Pfam" id="PF07992"/>
    </source>
</evidence>
<protein>
    <recommendedName>
        <fullName evidence="2">NADH:ubiquinone reductase (non-electrogenic)</fullName>
        <ecNumber evidence="2">1.6.5.9</ecNumber>
    </recommendedName>
</protein>
<evidence type="ECO:0000256" key="3">
    <source>
        <dbReference type="ARBA" id="ARBA00022630"/>
    </source>
</evidence>
<dbReference type="PANTHER" id="PTHR43706">
    <property type="entry name" value="NADH DEHYDROGENASE"/>
    <property type="match status" value="1"/>
</dbReference>
<dbReference type="EC" id="1.6.5.9" evidence="2"/>
<dbReference type="OrthoDB" id="38899at2157"/>
<dbReference type="SUPFAM" id="SSF51905">
    <property type="entry name" value="FAD/NAD(P)-binding domain"/>
    <property type="match status" value="1"/>
</dbReference>
<dbReference type="PRINTS" id="PR00368">
    <property type="entry name" value="FADPNR"/>
</dbReference>
<dbReference type="Proteomes" id="UP000248410">
    <property type="component" value="Chromosome"/>
</dbReference>
<dbReference type="KEGG" id="asul:DFR86_01280"/>
<evidence type="ECO:0000256" key="1">
    <source>
        <dbReference type="ARBA" id="ARBA00005272"/>
    </source>
</evidence>
<keyword evidence="6" id="KW-0520">NAD</keyword>
<comment type="similarity">
    <text evidence="1">Belongs to the NADH dehydrogenase family.</text>
</comment>
<dbReference type="EMBL" id="CP029288">
    <property type="protein sequence ID" value="AWR96309.1"/>
    <property type="molecule type" value="Genomic_DNA"/>
</dbReference>
<dbReference type="PANTHER" id="PTHR43706:SF47">
    <property type="entry name" value="EXTERNAL NADH-UBIQUINONE OXIDOREDUCTASE 1, MITOCHONDRIAL-RELATED"/>
    <property type="match status" value="1"/>
</dbReference>
<organism evidence="9 10">
    <name type="scientific">Acidianus sulfidivorans JP7</name>
    <dbReference type="NCBI Taxonomy" id="619593"/>
    <lineage>
        <taxon>Archaea</taxon>
        <taxon>Thermoproteota</taxon>
        <taxon>Thermoprotei</taxon>
        <taxon>Sulfolobales</taxon>
        <taxon>Sulfolobaceae</taxon>
        <taxon>Acidianus</taxon>
    </lineage>
</organism>
<sequence>MERIVILGGGFAGIAAKCKYPNSILIDKSEYLLMTPKLVDTIANGENSLVYRKPDILAEVMDIKFNEKKIITNKGDINYDKLIIALGYSQDLSKIKGAKDHVMKLENFDDAIKIMSEIEKANSLIVIGGGDLGVEVLGSTVELLSKIKRKGKEKVILLNRGNRILPHMPEQISLEAEKILTELGVELILNSSVEEIKGKTVVTNKGEFSADHIFYAGGIKGPNFFNNLKLSLKNGKMEVNEDLSSVDYKDVYGAGACASTFYPSNAEVSMQSGVQAILNAVEGREDKFKPKPLADIVDVDNNFMGVFMGFPVKGTFAKLLKNIALANVYYKIDRINFMK</sequence>
<dbReference type="InterPro" id="IPR045024">
    <property type="entry name" value="NDH-2"/>
</dbReference>
<dbReference type="InterPro" id="IPR023753">
    <property type="entry name" value="FAD/NAD-binding_dom"/>
</dbReference>
<dbReference type="AlphaFoldDB" id="A0A2U9IJU4"/>
<dbReference type="Gene3D" id="3.50.50.100">
    <property type="match status" value="1"/>
</dbReference>
<evidence type="ECO:0000313" key="10">
    <source>
        <dbReference type="Proteomes" id="UP000248410"/>
    </source>
</evidence>
<evidence type="ECO:0000256" key="2">
    <source>
        <dbReference type="ARBA" id="ARBA00012637"/>
    </source>
</evidence>
<dbReference type="InterPro" id="IPR036188">
    <property type="entry name" value="FAD/NAD-bd_sf"/>
</dbReference>
<dbReference type="GO" id="GO:0050136">
    <property type="term" value="F:NADH dehydrogenase (quinone) (non-electrogenic) activity"/>
    <property type="evidence" value="ECO:0007669"/>
    <property type="project" value="UniProtKB-EC"/>
</dbReference>
<feature type="domain" description="FAD/NAD(P)-binding" evidence="8">
    <location>
        <begin position="3"/>
        <end position="273"/>
    </location>
</feature>
<evidence type="ECO:0000256" key="4">
    <source>
        <dbReference type="ARBA" id="ARBA00022827"/>
    </source>
</evidence>
<evidence type="ECO:0000256" key="7">
    <source>
        <dbReference type="ARBA" id="ARBA00047599"/>
    </source>
</evidence>
<gene>
    <name evidence="9" type="ORF">DFR86_01280</name>
</gene>